<evidence type="ECO:0000313" key="2">
    <source>
        <dbReference type="EMBL" id="KAF8874718.1"/>
    </source>
</evidence>
<comment type="caution">
    <text evidence="2">The sequence shown here is derived from an EMBL/GenBank/DDBJ whole genome shotgun (WGS) entry which is preliminary data.</text>
</comment>
<feature type="region of interest" description="Disordered" evidence="1">
    <location>
        <begin position="1026"/>
        <end position="1109"/>
    </location>
</feature>
<dbReference type="Proteomes" id="UP000724874">
    <property type="component" value="Unassembled WGS sequence"/>
</dbReference>
<gene>
    <name evidence="2" type="ORF">CPB84DRAFT_1829332</name>
</gene>
<dbReference type="InterPro" id="IPR013083">
    <property type="entry name" value="Znf_RING/FYVE/PHD"/>
</dbReference>
<sequence length="1187" mass="132032">MDGLCRWLRVLVSELMVDEALLEGKINRLIEAMTPLGGTFTVAPLGAPAILDKPVEKTPFPMPTPVSKPCPGFHLKFRNEKSAFDEYSFQIHAKKTLPWNLKTKAIAFFFIQQLVLKGKEKTPQPCTSCSMLNDHNIVMGIRHRSELDNAHDSTPWGFLSPRQMRQALRKKTDENVRLKLYALNDARKIRVRNRHLSAWKRLSMAIGREDIPRIRSLMAAQHRAGSSVFTMLEKIDKAACRAYSPRGYEAADFERAFLIYKLGGRAAADIAHQSLGTPSIDATKRHIITSPIHASSGFPTLPELSSNLAACYPPRANGPDVVVTPRRIRGMTMEVDELKIQDRLRWDPRSNHILGAFCNIGSCKCETVQDQERLLRQASEALISSQQAQDCRLYCIASDGDSRRRRALIAITLTSTPSPMSKLHHLLSSLPFFNLKCGNDELTCDFDWKHVLKRFRNTLLWTLKGMTLNGIPIIACGMPESTADALLAPNDKQDVVLMIKLLHSISLLPPASSTDSPMIQATRRVLRLLGRIYHHLLSAYLDVELSLHDQLVHLSAAAHLILAMYHKDKGDFIPVQTFFDVMSMIKNVFGKVRTMVGNDTNADQLQLANRIDGAVQCVKILELHPEWGGQARRLNLRHLPSDLSSSDISSKYDHINPRSWKGDVKVSNVVLLGSWSSGCRLAEAELAEAKYPSPFDDMRKAGGYDIMCPFGEGKVVLVDGRHAGEREETEEEQDDAPIAEAEGTDGETPNDDEDLDVDDIAGTAELSEAQKSASANQNVPPSAWISIDPTTSKKVHKASVLRLYSNPLTVANSKDRLKRVLGIRHDAADVQSLPSNLLGEPNVHIHGQIMKLSLIHDQRPEQGTPDWEWNGNFEARSAFRDIEGQWVELIDPDVQPASRGRNTGEDTYIFETSDLCGTSILYERVKDSIHHLPSVAVCISIVDPKFHNSYMFYSPGEACFACQADAVDALRLYEEDSPTCSLCPGLSLEALSGPDLLKHMGGHILHDPRLQGRMSQHALVVERLSSTPGDNEGLLNDAEPSVEDDAGDELDEDSEESTASENEEDREPAPDVLANDDLHALPAVPSQLEPPTDDLPPHRKRRRPTTFDTEYNTAENSEATCNDPGCESPINESELLCCDCPGCYLTYHLSCRGLIKKPDQAWFCDNECRKNAGFKVVGPRKRRRGAE</sequence>
<accession>A0A9P5TGH5</accession>
<evidence type="ECO:0000256" key="1">
    <source>
        <dbReference type="SAM" id="MobiDB-lite"/>
    </source>
</evidence>
<dbReference type="EMBL" id="JADNYJ010000209">
    <property type="protein sequence ID" value="KAF8874718.1"/>
    <property type="molecule type" value="Genomic_DNA"/>
</dbReference>
<keyword evidence="3" id="KW-1185">Reference proteome</keyword>
<feature type="compositionally biased region" description="Acidic residues" evidence="1">
    <location>
        <begin position="1040"/>
        <end position="1066"/>
    </location>
</feature>
<evidence type="ECO:0000313" key="3">
    <source>
        <dbReference type="Proteomes" id="UP000724874"/>
    </source>
</evidence>
<evidence type="ECO:0008006" key="4">
    <source>
        <dbReference type="Google" id="ProtNLM"/>
    </source>
</evidence>
<dbReference type="SUPFAM" id="SSF57903">
    <property type="entry name" value="FYVE/PHD zinc finger"/>
    <property type="match status" value="1"/>
</dbReference>
<organism evidence="2 3">
    <name type="scientific">Gymnopilus junonius</name>
    <name type="common">Spectacular rustgill mushroom</name>
    <name type="synonym">Gymnopilus spectabilis subsp. junonius</name>
    <dbReference type="NCBI Taxonomy" id="109634"/>
    <lineage>
        <taxon>Eukaryota</taxon>
        <taxon>Fungi</taxon>
        <taxon>Dikarya</taxon>
        <taxon>Basidiomycota</taxon>
        <taxon>Agaricomycotina</taxon>
        <taxon>Agaricomycetes</taxon>
        <taxon>Agaricomycetidae</taxon>
        <taxon>Agaricales</taxon>
        <taxon>Agaricineae</taxon>
        <taxon>Hymenogastraceae</taxon>
        <taxon>Gymnopilus</taxon>
    </lineage>
</organism>
<feature type="region of interest" description="Disordered" evidence="1">
    <location>
        <begin position="724"/>
        <end position="756"/>
    </location>
</feature>
<dbReference type="Gene3D" id="3.30.40.10">
    <property type="entry name" value="Zinc/RING finger domain, C3HC4 (zinc finger)"/>
    <property type="match status" value="1"/>
</dbReference>
<reference evidence="2" key="1">
    <citation type="submission" date="2020-11" db="EMBL/GenBank/DDBJ databases">
        <authorList>
            <consortium name="DOE Joint Genome Institute"/>
            <person name="Ahrendt S."/>
            <person name="Riley R."/>
            <person name="Andreopoulos W."/>
            <person name="LaButti K."/>
            <person name="Pangilinan J."/>
            <person name="Ruiz-duenas F.J."/>
            <person name="Barrasa J.M."/>
            <person name="Sanchez-Garcia M."/>
            <person name="Camarero S."/>
            <person name="Miyauchi S."/>
            <person name="Serrano A."/>
            <person name="Linde D."/>
            <person name="Babiker R."/>
            <person name="Drula E."/>
            <person name="Ayuso-Fernandez I."/>
            <person name="Pacheco R."/>
            <person name="Padilla G."/>
            <person name="Ferreira P."/>
            <person name="Barriuso J."/>
            <person name="Kellner H."/>
            <person name="Castanera R."/>
            <person name="Alfaro M."/>
            <person name="Ramirez L."/>
            <person name="Pisabarro A.G."/>
            <person name="Kuo A."/>
            <person name="Tritt A."/>
            <person name="Lipzen A."/>
            <person name="He G."/>
            <person name="Yan M."/>
            <person name="Ng V."/>
            <person name="Cullen D."/>
            <person name="Martin F."/>
            <person name="Rosso M.-N."/>
            <person name="Henrissat B."/>
            <person name="Hibbett D."/>
            <person name="Martinez A.T."/>
            <person name="Grigoriev I.V."/>
        </authorList>
    </citation>
    <scope>NUCLEOTIDE SEQUENCE</scope>
    <source>
        <strain evidence="2">AH 44721</strain>
    </source>
</reference>
<dbReference type="OrthoDB" id="3173036at2759"/>
<proteinExistence type="predicted"/>
<dbReference type="AlphaFoldDB" id="A0A9P5TGH5"/>
<protein>
    <recommendedName>
        <fullName evidence="4">Zinc finger PHD-type domain-containing protein</fullName>
    </recommendedName>
</protein>
<name>A0A9P5TGH5_GYMJU</name>
<dbReference type="InterPro" id="IPR011011">
    <property type="entry name" value="Znf_FYVE_PHD"/>
</dbReference>
<feature type="compositionally biased region" description="Acidic residues" evidence="1">
    <location>
        <begin position="727"/>
        <end position="756"/>
    </location>
</feature>